<evidence type="ECO:0000313" key="2">
    <source>
        <dbReference type="Proteomes" id="UP001596154"/>
    </source>
</evidence>
<sequence length="80" mass="8533">MYTTKGRKLKVEAAKPFDEVSASVEAAQSTFPMPKGRQTMVKAINEDIAVLRSSGELAKILTANGLKADAAEAGDPRLIK</sequence>
<organism evidence="1 2">
    <name type="scientific">Streptomyces bullii</name>
    <dbReference type="NCBI Taxonomy" id="349910"/>
    <lineage>
        <taxon>Bacteria</taxon>
        <taxon>Bacillati</taxon>
        <taxon>Actinomycetota</taxon>
        <taxon>Actinomycetes</taxon>
        <taxon>Kitasatosporales</taxon>
        <taxon>Streptomycetaceae</taxon>
        <taxon>Streptomyces</taxon>
    </lineage>
</organism>
<dbReference type="EMBL" id="JBHSNY010000002">
    <property type="protein sequence ID" value="MFC5633246.1"/>
    <property type="molecule type" value="Genomic_DNA"/>
</dbReference>
<comment type="caution">
    <text evidence="1">The sequence shown here is derived from an EMBL/GenBank/DDBJ whole genome shotgun (WGS) entry which is preliminary data.</text>
</comment>
<proteinExistence type="predicted"/>
<gene>
    <name evidence="1" type="ORF">ACFPZJ_05440</name>
</gene>
<reference evidence="2" key="1">
    <citation type="journal article" date="2019" name="Int. J. Syst. Evol. Microbiol.">
        <title>The Global Catalogue of Microorganisms (GCM) 10K type strain sequencing project: providing services to taxonomists for standard genome sequencing and annotation.</title>
        <authorList>
            <consortium name="The Broad Institute Genomics Platform"/>
            <consortium name="The Broad Institute Genome Sequencing Center for Infectious Disease"/>
            <person name="Wu L."/>
            <person name="Ma J."/>
        </authorList>
    </citation>
    <scope>NUCLEOTIDE SEQUENCE [LARGE SCALE GENOMIC DNA]</scope>
    <source>
        <strain evidence="2">CGMCC 4.7248</strain>
    </source>
</reference>
<evidence type="ECO:0000313" key="1">
    <source>
        <dbReference type="EMBL" id="MFC5633246.1"/>
    </source>
</evidence>
<dbReference type="RefSeq" id="WP_381017964.1">
    <property type="nucleotide sequence ID" value="NZ_JBHSNY010000002.1"/>
</dbReference>
<dbReference type="Proteomes" id="UP001596154">
    <property type="component" value="Unassembled WGS sequence"/>
</dbReference>
<accession>A0ABW0UI39</accession>
<protein>
    <submittedName>
        <fullName evidence="1">Uncharacterized protein</fullName>
    </submittedName>
</protein>
<name>A0ABW0UI39_9ACTN</name>
<keyword evidence="2" id="KW-1185">Reference proteome</keyword>